<dbReference type="PANTHER" id="PTHR11319">
    <property type="entry name" value="G PROTEIN-COUPLED RECEPTOR-RELATED"/>
    <property type="match status" value="1"/>
</dbReference>
<dbReference type="RefSeq" id="WP_165910882.1">
    <property type="nucleotide sequence ID" value="NZ_JBHLWF010000031.1"/>
</dbReference>
<accession>A0A4R3LGG8</accession>
<organism evidence="9 10">
    <name type="scientific">Pseudofulvimonas gallinarii</name>
    <dbReference type="NCBI Taxonomy" id="634155"/>
    <lineage>
        <taxon>Bacteria</taxon>
        <taxon>Pseudomonadati</taxon>
        <taxon>Pseudomonadota</taxon>
        <taxon>Gammaproteobacteria</taxon>
        <taxon>Lysobacterales</taxon>
        <taxon>Rhodanobacteraceae</taxon>
        <taxon>Pseudofulvimonas</taxon>
    </lineage>
</organism>
<dbReference type="Pfam" id="PF02415">
    <property type="entry name" value="Chlam_PMP"/>
    <property type="match status" value="1"/>
</dbReference>
<gene>
    <name evidence="9" type="ORF">EDC25_106109</name>
</gene>
<dbReference type="InterPro" id="IPR011050">
    <property type="entry name" value="Pectin_lyase_fold/virulence"/>
</dbReference>
<keyword evidence="6" id="KW-0472">Membrane</keyword>
<evidence type="ECO:0000256" key="6">
    <source>
        <dbReference type="ARBA" id="ARBA00023136"/>
    </source>
</evidence>
<keyword evidence="7" id="KW-0998">Cell outer membrane</keyword>
<dbReference type="PANTHER" id="PTHR11319:SF35">
    <property type="entry name" value="OUTER MEMBRANE PROTEIN PMPC-RELATED"/>
    <property type="match status" value="1"/>
</dbReference>
<evidence type="ECO:0000256" key="2">
    <source>
        <dbReference type="ARBA" id="ARBA00004442"/>
    </source>
</evidence>
<dbReference type="SUPFAM" id="SSF51126">
    <property type="entry name" value="Pectin lyase-like"/>
    <property type="match status" value="1"/>
</dbReference>
<dbReference type="AlphaFoldDB" id="A0A4R3LGG8"/>
<dbReference type="EMBL" id="SMAF01000006">
    <property type="protein sequence ID" value="TCS99271.1"/>
    <property type="molecule type" value="Genomic_DNA"/>
</dbReference>
<sequence length="557" mass="57946">MTTNASSSRKRAAALALAAMLAIPAAQAATITVTTVDDAIPPATDGECSLREALANASDDAATYPDCAAGTGNDKITFVSALFRPISQYTATIHLSGMLEAGKDTGTKHALQIRPPSSTGVARRVRLVASTTSPHRVMHVRAAVATFELERISIEGGGQTSGNGAGILLACNDAIFRDVSFIGNQTATGVGGGLYQADGEGVLQIYGVRFEGNTALTGGAISLNNVRAHFVTIQGSQFVDNNAWAGRGGAIAFRVQPGLSPEAQPPKLNISGSIFDDNHASIEGGAIYITSGEDGANQAFIANINNNRFSANDANNGGALSVRGTPHNTLSTLILNRNSFIANEAGNGGALRTADLRLTLADNLFSGNAAEVRGGALYHLLSSETHQIDGEMRGNTFHQQHLTGSDPLRNGRTLWLQIDSTQSPRWVMLGNLFAPAIDLPPDLEECVRAGSTLVPTSWDNLSPDAACLWHNPGNDILADPMVATSASGHALHPLQVLPQSGSPAIDGWPTGACTSHMDLLGNPRPLDGDGDGEAHCDIGAFELSAAGTDLIFADGFE</sequence>
<dbReference type="Proteomes" id="UP000294599">
    <property type="component" value="Unassembled WGS sequence"/>
</dbReference>
<comment type="subcellular location">
    <subcellularLocation>
        <location evidence="1">Cell envelope</location>
    </subcellularLocation>
    <subcellularLocation>
        <location evidence="2">Cell outer membrane</location>
    </subcellularLocation>
    <subcellularLocation>
        <location evidence="3">Secreted</location>
    </subcellularLocation>
</comment>
<keyword evidence="5 8" id="KW-0732">Signal</keyword>
<comment type="caution">
    <text evidence="9">The sequence shown here is derived from an EMBL/GenBank/DDBJ whole genome shotgun (WGS) entry which is preliminary data.</text>
</comment>
<dbReference type="InterPro" id="IPR059226">
    <property type="entry name" value="Choice_anch_Q_dom"/>
</dbReference>
<evidence type="ECO:0000256" key="3">
    <source>
        <dbReference type="ARBA" id="ARBA00004613"/>
    </source>
</evidence>
<evidence type="ECO:0000256" key="1">
    <source>
        <dbReference type="ARBA" id="ARBA00004196"/>
    </source>
</evidence>
<name>A0A4R3LGG8_9GAMM</name>
<dbReference type="GO" id="GO:0009279">
    <property type="term" value="C:cell outer membrane"/>
    <property type="evidence" value="ECO:0007669"/>
    <property type="project" value="UniProtKB-SubCell"/>
</dbReference>
<evidence type="ECO:0000313" key="9">
    <source>
        <dbReference type="EMBL" id="TCS99271.1"/>
    </source>
</evidence>
<dbReference type="GO" id="GO:0005576">
    <property type="term" value="C:extracellular region"/>
    <property type="evidence" value="ECO:0007669"/>
    <property type="project" value="UniProtKB-SubCell"/>
</dbReference>
<evidence type="ECO:0000256" key="7">
    <source>
        <dbReference type="ARBA" id="ARBA00023237"/>
    </source>
</evidence>
<feature type="signal peptide" evidence="8">
    <location>
        <begin position="1"/>
        <end position="28"/>
    </location>
</feature>
<evidence type="ECO:0000313" key="10">
    <source>
        <dbReference type="Proteomes" id="UP000294599"/>
    </source>
</evidence>
<feature type="chain" id="PRO_5020375183" evidence="8">
    <location>
        <begin position="29"/>
        <end position="557"/>
    </location>
</feature>
<keyword evidence="4" id="KW-0964">Secreted</keyword>
<proteinExistence type="predicted"/>
<dbReference type="NCBIfam" id="NF041518">
    <property type="entry name" value="choice_anch_Q"/>
    <property type="match status" value="1"/>
</dbReference>
<reference evidence="9 10" key="1">
    <citation type="submission" date="2019-03" db="EMBL/GenBank/DDBJ databases">
        <title>Genomic Encyclopedia of Type Strains, Phase IV (KMG-IV): sequencing the most valuable type-strain genomes for metagenomic binning, comparative biology and taxonomic classification.</title>
        <authorList>
            <person name="Goeker M."/>
        </authorList>
    </citation>
    <scope>NUCLEOTIDE SEQUENCE [LARGE SCALE GENOMIC DNA]</scope>
    <source>
        <strain evidence="9 10">DSM 21944</strain>
    </source>
</reference>
<evidence type="ECO:0000256" key="5">
    <source>
        <dbReference type="ARBA" id="ARBA00022729"/>
    </source>
</evidence>
<evidence type="ECO:0000256" key="8">
    <source>
        <dbReference type="SAM" id="SignalP"/>
    </source>
</evidence>
<protein>
    <submittedName>
        <fullName evidence="9">CSLREA domain-containing protein</fullName>
    </submittedName>
</protein>
<dbReference type="InterPro" id="IPR003368">
    <property type="entry name" value="POMP_repeat"/>
</dbReference>
<evidence type="ECO:0000256" key="4">
    <source>
        <dbReference type="ARBA" id="ARBA00022525"/>
    </source>
</evidence>
<keyword evidence="10" id="KW-1185">Reference proteome</keyword>